<keyword evidence="3 6" id="KW-1133">Transmembrane helix</keyword>
<reference evidence="7" key="1">
    <citation type="submission" date="2022-03" db="EMBL/GenBank/DDBJ databases">
        <authorList>
            <person name="Legras J.-L."/>
            <person name="Devillers H."/>
            <person name="Grondin C."/>
        </authorList>
    </citation>
    <scope>NUCLEOTIDE SEQUENCE</scope>
    <source>
        <strain evidence="7">CLIB 1423</strain>
    </source>
</reference>
<keyword evidence="4 6" id="KW-0472">Membrane</keyword>
<evidence type="ECO:0000313" key="7">
    <source>
        <dbReference type="EMBL" id="CAH2354225.1"/>
    </source>
</evidence>
<evidence type="ECO:0000256" key="2">
    <source>
        <dbReference type="ARBA" id="ARBA00022692"/>
    </source>
</evidence>
<evidence type="ECO:0000256" key="6">
    <source>
        <dbReference type="SAM" id="Phobius"/>
    </source>
</evidence>
<accession>A0A9P0VYW2</accession>
<feature type="compositionally biased region" description="Basic and acidic residues" evidence="5">
    <location>
        <begin position="68"/>
        <end position="80"/>
    </location>
</feature>
<name>A0A9P0VYW2_9ASCO</name>
<dbReference type="GO" id="GO:0016020">
    <property type="term" value="C:membrane"/>
    <property type="evidence" value="ECO:0007669"/>
    <property type="project" value="UniProtKB-SubCell"/>
</dbReference>
<evidence type="ECO:0008006" key="9">
    <source>
        <dbReference type="Google" id="ProtNLM"/>
    </source>
</evidence>
<comment type="subcellular location">
    <subcellularLocation>
        <location evidence="1">Membrane</location>
        <topology evidence="1">Multi-pass membrane protein</topology>
    </subcellularLocation>
</comment>
<dbReference type="OrthoDB" id="5817083at2759"/>
<feature type="region of interest" description="Disordered" evidence="5">
    <location>
        <begin position="574"/>
        <end position="599"/>
    </location>
</feature>
<gene>
    <name evidence="7" type="ORF">CLIB1423_15S01398</name>
</gene>
<keyword evidence="2 6" id="KW-0812">Transmembrane</keyword>
<dbReference type="EMBL" id="CAKXYY010000015">
    <property type="protein sequence ID" value="CAH2354225.1"/>
    <property type="molecule type" value="Genomic_DNA"/>
</dbReference>
<evidence type="ECO:0000256" key="5">
    <source>
        <dbReference type="SAM" id="MobiDB-lite"/>
    </source>
</evidence>
<organism evidence="7 8">
    <name type="scientific">[Candida] railenensis</name>
    <dbReference type="NCBI Taxonomy" id="45579"/>
    <lineage>
        <taxon>Eukaryota</taxon>
        <taxon>Fungi</taxon>
        <taxon>Dikarya</taxon>
        <taxon>Ascomycota</taxon>
        <taxon>Saccharomycotina</taxon>
        <taxon>Pichiomycetes</taxon>
        <taxon>Debaryomycetaceae</taxon>
        <taxon>Kurtzmaniella</taxon>
    </lineage>
</organism>
<evidence type="ECO:0000256" key="3">
    <source>
        <dbReference type="ARBA" id="ARBA00022989"/>
    </source>
</evidence>
<protein>
    <recommendedName>
        <fullName evidence="9">RING-CH-type domain-containing protein</fullName>
    </recommendedName>
</protein>
<dbReference type="Proteomes" id="UP000837801">
    <property type="component" value="Unassembled WGS sequence"/>
</dbReference>
<evidence type="ECO:0000313" key="8">
    <source>
        <dbReference type="Proteomes" id="UP000837801"/>
    </source>
</evidence>
<dbReference type="AlphaFoldDB" id="A0A9P0VYW2"/>
<dbReference type="PANTHER" id="PTHR46283">
    <property type="entry name" value="E3 UBIQUITIN-PROTEIN LIGASE MARCH5"/>
    <property type="match status" value="1"/>
</dbReference>
<sequence>MSDYNPCCFCLGNDTDVPPFGRLSDAQAFVNPCSRCSLTTHRKCLLDWFSSLPSDKLKVVDASISNRRAAESDGESHGESADSNDDGLLNQNEGINDNEDGENFQVLISPQQISTWINSLIASFGVNFDPATLEGSFVLLSASCPQCKGDITFSMKRSQILSLSSSARTALTRSTQYFCVATVVVSAVTGVFSLTYVALTDCGLRIMNSLVPGPLLVKMLQKPATANTISSILDFNAYSFDNLESALSKGVIDPFKFSRIPMLPIMLYRMRSSSMISCLLGITTPNLTNSGSTSTSSSMSYNNSSHTWLTEIMINGYISSLGNHKLIKSLVNNVLNKDTLFKGVDFWNVNNMISLLIPLRWSYDLFYRLTINRLHFNLAMKIRPRDIANSLSPAEFERLEEYDSKLSTYTSDFQYLKKQSELFVERQYAESSSSSIITSMVKSAKKKLHYYGSCRKTDIPQQYLRTKLSAWLLETKACFDNDYSTTLLYKSFTLRCMTTILWPFISSKLGGVIYNYVLKSSSSSIPRNKLILLANIIGLVGVVFLKDCVNLYLCLKKAQQISNMVVIYDSDENKRRKKNGGTQDHSSEQEPEPYMLNFPGGYSMSIRLR</sequence>
<feature type="transmembrane region" description="Helical" evidence="6">
    <location>
        <begin position="500"/>
        <end position="518"/>
    </location>
</feature>
<proteinExistence type="predicted"/>
<evidence type="ECO:0000256" key="1">
    <source>
        <dbReference type="ARBA" id="ARBA00004141"/>
    </source>
</evidence>
<evidence type="ECO:0000256" key="4">
    <source>
        <dbReference type="ARBA" id="ARBA00023136"/>
    </source>
</evidence>
<feature type="transmembrane region" description="Helical" evidence="6">
    <location>
        <begin position="530"/>
        <end position="553"/>
    </location>
</feature>
<keyword evidence="8" id="KW-1185">Reference proteome</keyword>
<comment type="caution">
    <text evidence="7">The sequence shown here is derived from an EMBL/GenBank/DDBJ whole genome shotgun (WGS) entry which is preliminary data.</text>
</comment>
<feature type="transmembrane region" description="Helical" evidence="6">
    <location>
        <begin position="177"/>
        <end position="199"/>
    </location>
</feature>
<feature type="region of interest" description="Disordered" evidence="5">
    <location>
        <begin position="68"/>
        <end position="95"/>
    </location>
</feature>